<keyword evidence="3" id="KW-1185">Reference proteome</keyword>
<evidence type="ECO:0008006" key="4">
    <source>
        <dbReference type="Google" id="ProtNLM"/>
    </source>
</evidence>
<evidence type="ECO:0000313" key="3">
    <source>
        <dbReference type="Proteomes" id="UP000499080"/>
    </source>
</evidence>
<protein>
    <recommendedName>
        <fullName evidence="4">Reverse transcriptase RNase H-like domain-containing protein</fullName>
    </recommendedName>
</protein>
<evidence type="ECO:0000256" key="1">
    <source>
        <dbReference type="SAM" id="MobiDB-lite"/>
    </source>
</evidence>
<reference evidence="2 3" key="1">
    <citation type="journal article" date="2019" name="Sci. Rep.">
        <title>Orb-weaving spider Araneus ventricosus genome elucidates the spidroin gene catalogue.</title>
        <authorList>
            <person name="Kono N."/>
            <person name="Nakamura H."/>
            <person name="Ohtoshi R."/>
            <person name="Moran D.A.P."/>
            <person name="Shinohara A."/>
            <person name="Yoshida Y."/>
            <person name="Fujiwara M."/>
            <person name="Mori M."/>
            <person name="Tomita M."/>
            <person name="Arakawa K."/>
        </authorList>
    </citation>
    <scope>NUCLEOTIDE SEQUENCE [LARGE SCALE GENOMIC DNA]</scope>
</reference>
<accession>A0A4Y2GIM8</accession>
<dbReference type="EMBL" id="BGPR01001386">
    <property type="protein sequence ID" value="GBM52636.1"/>
    <property type="molecule type" value="Genomic_DNA"/>
</dbReference>
<organism evidence="2 3">
    <name type="scientific">Araneus ventricosus</name>
    <name type="common">Orbweaver spider</name>
    <name type="synonym">Epeira ventricosa</name>
    <dbReference type="NCBI Taxonomy" id="182803"/>
    <lineage>
        <taxon>Eukaryota</taxon>
        <taxon>Metazoa</taxon>
        <taxon>Ecdysozoa</taxon>
        <taxon>Arthropoda</taxon>
        <taxon>Chelicerata</taxon>
        <taxon>Arachnida</taxon>
        <taxon>Araneae</taxon>
        <taxon>Araneomorphae</taxon>
        <taxon>Entelegynae</taxon>
        <taxon>Araneoidea</taxon>
        <taxon>Araneidae</taxon>
        <taxon>Araneus</taxon>
    </lineage>
</organism>
<feature type="region of interest" description="Disordered" evidence="1">
    <location>
        <begin position="15"/>
        <end position="35"/>
    </location>
</feature>
<feature type="region of interest" description="Disordered" evidence="1">
    <location>
        <begin position="62"/>
        <end position="82"/>
    </location>
</feature>
<gene>
    <name evidence="2" type="ORF">AVEN_68324_1</name>
</gene>
<evidence type="ECO:0000313" key="2">
    <source>
        <dbReference type="EMBL" id="GBM52636.1"/>
    </source>
</evidence>
<comment type="caution">
    <text evidence="2">The sequence shown here is derived from an EMBL/GenBank/DDBJ whole genome shotgun (WGS) entry which is preliminary data.</text>
</comment>
<feature type="compositionally biased region" description="Polar residues" evidence="1">
    <location>
        <begin position="63"/>
        <end position="81"/>
    </location>
</feature>
<dbReference type="Proteomes" id="UP000499080">
    <property type="component" value="Unassembled WGS sequence"/>
</dbReference>
<dbReference type="AlphaFoldDB" id="A0A4Y2GIM8"/>
<sequence length="256" mass="29167">MWILPDFTERIPYQSANSFKNGTSRDELDSPNLGDGFDHVPTPRRNGLWLARIIGPLPCLSPKRSQNLTSPPNKATASDRPSSLLRENAYTARYHLSRSSVEGRKSVIFTDHRSLIYTFNKKSVSCSPRELRQLDFISQFSTDIGYVSCADNDDADALSRIFGIMLSTANLEDKEKVQQVDEESQSFYLIRKSHFSCDDSTSHQMWNCIAMCQMSRMKAYMKKDVHASYSKMVYRIALRIPGQFFNPSLKPIPEST</sequence>
<name>A0A4Y2GIM8_ARAVE</name>
<proteinExistence type="predicted"/>